<dbReference type="PROSITE" id="PS00932">
    <property type="entry name" value="MOLYBDOPTERIN_PROK_3"/>
    <property type="match status" value="1"/>
</dbReference>
<keyword evidence="11" id="KW-1185">Reference proteome</keyword>
<dbReference type="AlphaFoldDB" id="A0A410JWM1"/>
<dbReference type="InterPro" id="IPR009010">
    <property type="entry name" value="Asp_de-COase-like_dom_sf"/>
</dbReference>
<dbReference type="RefSeq" id="WP_128465873.1">
    <property type="nucleotide sequence ID" value="NZ_CP035108.1"/>
</dbReference>
<keyword evidence="5" id="KW-0574">Periplasm</keyword>
<dbReference type="GO" id="GO:0009055">
    <property type="term" value="F:electron transfer activity"/>
    <property type="evidence" value="ECO:0007669"/>
    <property type="project" value="TreeGrafter"/>
</dbReference>
<dbReference type="InterPro" id="IPR050612">
    <property type="entry name" value="Prok_Mopterin_Oxidored"/>
</dbReference>
<dbReference type="Pfam" id="PF01568">
    <property type="entry name" value="Molydop_binding"/>
    <property type="match status" value="1"/>
</dbReference>
<dbReference type="Gene3D" id="3.90.55.10">
    <property type="entry name" value="Dimethylsulfoxide Reductase, domain 3"/>
    <property type="match status" value="1"/>
</dbReference>
<evidence type="ECO:0000313" key="11">
    <source>
        <dbReference type="Proteomes" id="UP000287502"/>
    </source>
</evidence>
<name>A0A410JWM1_9BACT</name>
<dbReference type="PANTHER" id="PTHR43742:SF10">
    <property type="entry name" value="TRIMETHYLAMINE-N-OXIDE REDUCTASE 2"/>
    <property type="match status" value="1"/>
</dbReference>
<dbReference type="Gene3D" id="3.40.228.10">
    <property type="entry name" value="Dimethylsulfoxide Reductase, domain 2"/>
    <property type="match status" value="1"/>
</dbReference>
<feature type="domain" description="Molybdopterin oxidoreductase" evidence="7">
    <location>
        <begin position="89"/>
        <end position="541"/>
    </location>
</feature>
<sequence>MNGYDGISRRDLLKMGLFSSAFMLGGAYDELFAMTSPSGAVKIPHATHFGALKAVVSGGRFMGSEPHENDYAPTSMLYSLPEYVHSQNRIKYPCVRKSFLAGQRNTALRGCEDFVRVDWKTALDLVAKILRDVKDNYGNESIYRPSFAGWSHPGVIGRPDILQGRFFGLHGGFTDTIGDYSAGAATHILPHVMGGLEIYSYQTTYEMIAKHTKTMVLWGSDPFKTFRISYSVPDHARIEWFVNMKNAGMKFISIDPVYTETAKFMDAEWIPIKPNTDVAMIMAICFELFVSGEYDKSFLEKYTVGFDIFRNYLTGKNDGVRKNPEWAEKICGISSGTIRRLATEFRKTGTLLTSHYGCQRADNGEQFHWALITLACMLGQVGTPGGGYHFGNGGLAYSGKVMPRRMSQGRNPARTVIPASRIGEMLLNPGRTIDFNGNKITYPKISMLHNMGSNIMTQHPNTNELLEGMRGVENIITHEIVWNATAVYSDIVLPVTSTFERNDITYGDPYSNTRIWAMKQVIPPLFEAKDDYWILSELAKRLGFEKDFTEGRSQMDWIRWSYSNVETNMPFEQFWRQGFLEFKVPSKNKSFARLADFRKNPQASPLFTPSGKIEIFSEKVASFGYDDCPGHPTWIEPKEWLGAELAKKHKYHLLSIHPKHRLHSQMDNISLKEQYKVKGREPVVLHPDDARDLGIREGELVEVYNDRGAIICGAQISTTMRRYVVRVDEGAWYSPEEPCGIGARCLGGNVNVLTPSRPTSKLAQACAAHSCLVSLRKVQGKIKNNEAYKNPVVITEE</sequence>
<dbReference type="GO" id="GO:0009061">
    <property type="term" value="P:anaerobic respiration"/>
    <property type="evidence" value="ECO:0007669"/>
    <property type="project" value="TreeGrafter"/>
</dbReference>
<keyword evidence="3" id="KW-0500">Molybdenum</keyword>
<dbReference type="Proteomes" id="UP000287502">
    <property type="component" value="Chromosome"/>
</dbReference>
<evidence type="ECO:0000259" key="9">
    <source>
        <dbReference type="Pfam" id="PF18364"/>
    </source>
</evidence>
<dbReference type="InterPro" id="IPR006657">
    <property type="entry name" value="MoPterin_dinucl-bd_dom"/>
</dbReference>
<dbReference type="InterPro" id="IPR006655">
    <property type="entry name" value="Mopterin_OxRdtase_prok_CS"/>
</dbReference>
<dbReference type="GO" id="GO:0043546">
    <property type="term" value="F:molybdopterin cofactor binding"/>
    <property type="evidence" value="ECO:0007669"/>
    <property type="project" value="InterPro"/>
</dbReference>
<dbReference type="GO" id="GO:0030288">
    <property type="term" value="C:outer membrane-bounded periplasmic space"/>
    <property type="evidence" value="ECO:0007669"/>
    <property type="project" value="TreeGrafter"/>
</dbReference>
<evidence type="ECO:0000256" key="6">
    <source>
        <dbReference type="ARBA" id="ARBA00023002"/>
    </source>
</evidence>
<evidence type="ECO:0000313" key="10">
    <source>
        <dbReference type="EMBL" id="QAR32586.1"/>
    </source>
</evidence>
<gene>
    <name evidence="10" type="ORF">EP073_03945</name>
</gene>
<accession>A0A410JWM1</accession>
<evidence type="ECO:0000256" key="3">
    <source>
        <dbReference type="ARBA" id="ARBA00022505"/>
    </source>
</evidence>
<evidence type="ECO:0000256" key="1">
    <source>
        <dbReference type="ARBA" id="ARBA00001942"/>
    </source>
</evidence>
<evidence type="ECO:0000256" key="5">
    <source>
        <dbReference type="ARBA" id="ARBA00022764"/>
    </source>
</evidence>
<dbReference type="Pfam" id="PF00384">
    <property type="entry name" value="Molybdopterin"/>
    <property type="match status" value="1"/>
</dbReference>
<dbReference type="EMBL" id="CP035108">
    <property type="protein sequence ID" value="QAR32586.1"/>
    <property type="molecule type" value="Genomic_DNA"/>
</dbReference>
<comment type="cofactor">
    <cofactor evidence="1">
        <name>Mo-bis(molybdopterin guanine dinucleotide)</name>
        <dbReference type="ChEBI" id="CHEBI:60539"/>
    </cofactor>
</comment>
<dbReference type="Pfam" id="PF18364">
    <property type="entry name" value="Molybdopterin_N"/>
    <property type="match status" value="1"/>
</dbReference>
<dbReference type="InterPro" id="IPR006656">
    <property type="entry name" value="Mopterin_OxRdtase"/>
</dbReference>
<feature type="domain" description="Molybdopterin dinucleotide-binding" evidence="8">
    <location>
        <begin position="651"/>
        <end position="771"/>
    </location>
</feature>
<dbReference type="KEGG" id="gtl:EP073_03945"/>
<comment type="similarity">
    <text evidence="2">Belongs to the prokaryotic molybdopterin-containing oxidoreductase family.</text>
</comment>
<dbReference type="OrthoDB" id="9759518at2"/>
<dbReference type="Gene3D" id="3.40.50.740">
    <property type="match status" value="1"/>
</dbReference>
<keyword evidence="6" id="KW-0560">Oxidoreductase</keyword>
<dbReference type="InterPro" id="IPR041460">
    <property type="entry name" value="Molybdopterin_N"/>
</dbReference>
<dbReference type="SUPFAM" id="SSF53706">
    <property type="entry name" value="Formate dehydrogenase/DMSO reductase, domains 1-3"/>
    <property type="match status" value="1"/>
</dbReference>
<evidence type="ECO:0000259" key="8">
    <source>
        <dbReference type="Pfam" id="PF01568"/>
    </source>
</evidence>
<dbReference type="SUPFAM" id="SSF50692">
    <property type="entry name" value="ADC-like"/>
    <property type="match status" value="1"/>
</dbReference>
<keyword evidence="4" id="KW-0479">Metal-binding</keyword>
<evidence type="ECO:0000256" key="2">
    <source>
        <dbReference type="ARBA" id="ARBA00010312"/>
    </source>
</evidence>
<proteinExistence type="inferred from homology"/>
<dbReference type="GO" id="GO:0016491">
    <property type="term" value="F:oxidoreductase activity"/>
    <property type="evidence" value="ECO:0007669"/>
    <property type="project" value="UniProtKB-KW"/>
</dbReference>
<feature type="domain" description="Molybdopterin oxidoreductase N-terminal" evidence="9">
    <location>
        <begin position="45"/>
        <end position="85"/>
    </location>
</feature>
<reference evidence="10 11" key="1">
    <citation type="submission" date="2019-01" db="EMBL/GenBank/DDBJ databases">
        <title>Geovibrio thiophilus DSM 11263, complete genome.</title>
        <authorList>
            <person name="Spring S."/>
            <person name="Bunk B."/>
            <person name="Sproer C."/>
        </authorList>
    </citation>
    <scope>NUCLEOTIDE SEQUENCE [LARGE SCALE GENOMIC DNA]</scope>
    <source>
        <strain evidence="10 11">DSM 11263</strain>
    </source>
</reference>
<protein>
    <submittedName>
        <fullName evidence="10">Molybdopterin oxidoreductase</fullName>
    </submittedName>
</protein>
<dbReference type="Gene3D" id="2.40.40.20">
    <property type="match status" value="1"/>
</dbReference>
<evidence type="ECO:0000256" key="4">
    <source>
        <dbReference type="ARBA" id="ARBA00022723"/>
    </source>
</evidence>
<dbReference type="PANTHER" id="PTHR43742">
    <property type="entry name" value="TRIMETHYLAMINE-N-OXIDE REDUCTASE"/>
    <property type="match status" value="1"/>
</dbReference>
<evidence type="ECO:0000259" key="7">
    <source>
        <dbReference type="Pfam" id="PF00384"/>
    </source>
</evidence>
<dbReference type="GO" id="GO:0030151">
    <property type="term" value="F:molybdenum ion binding"/>
    <property type="evidence" value="ECO:0007669"/>
    <property type="project" value="TreeGrafter"/>
</dbReference>
<organism evidence="10 11">
    <name type="scientific">Geovibrio thiophilus</name>
    <dbReference type="NCBI Taxonomy" id="139438"/>
    <lineage>
        <taxon>Bacteria</taxon>
        <taxon>Pseudomonadati</taxon>
        <taxon>Deferribacterota</taxon>
        <taxon>Deferribacteres</taxon>
        <taxon>Deferribacterales</taxon>
        <taxon>Geovibrionaceae</taxon>
        <taxon>Geovibrio</taxon>
    </lineage>
</organism>